<evidence type="ECO:0000256" key="14">
    <source>
        <dbReference type="SAM" id="Coils"/>
    </source>
</evidence>
<feature type="coiled-coil region" evidence="14">
    <location>
        <begin position="42"/>
        <end position="100"/>
    </location>
</feature>
<gene>
    <name evidence="12" type="primary">atpF</name>
    <name evidence="15" type="ORF">COY87_01825</name>
</gene>
<dbReference type="GO" id="GO:0046961">
    <property type="term" value="F:proton-transporting ATPase activity, rotational mechanism"/>
    <property type="evidence" value="ECO:0007669"/>
    <property type="project" value="TreeGrafter"/>
</dbReference>
<comment type="caution">
    <text evidence="15">The sequence shown here is derived from an EMBL/GenBank/DDBJ whole genome shotgun (WGS) entry which is preliminary data.</text>
</comment>
<dbReference type="InterPro" id="IPR002146">
    <property type="entry name" value="ATP_synth_b/b'su_bac/chlpt"/>
</dbReference>
<comment type="subunit">
    <text evidence="12">F-type ATPases have 2 components, F(1) - the catalytic core - and F(0) - the membrane proton channel. F(1) has five subunits: alpha(3), beta(3), gamma(1), delta(1), epsilon(1). F(0) has three main subunits: a(1), b(2) and c(10-14). The alpha and beta chains form an alternating ring which encloses part of the gamma chain. F(1) is attached to F(0) by a central stalk formed by the gamma and epsilon chains, while a peripheral stalk is formed by the delta and b chains.</text>
</comment>
<comment type="function">
    <text evidence="12">Component of the F(0) channel, it forms part of the peripheral stalk, linking F(1) to F(0).</text>
</comment>
<protein>
    <recommendedName>
        <fullName evidence="12">ATP synthase subunit b</fullName>
    </recommendedName>
    <alternativeName>
        <fullName evidence="12">ATP synthase F(0) sector subunit b</fullName>
    </alternativeName>
    <alternativeName>
        <fullName evidence="12">ATPase subunit I</fullName>
    </alternativeName>
    <alternativeName>
        <fullName evidence="12">F-type ATPase subunit b</fullName>
        <shortName evidence="12">F-ATPase subunit b</shortName>
    </alternativeName>
</protein>
<feature type="transmembrane region" description="Helical" evidence="12">
    <location>
        <begin position="12"/>
        <end position="30"/>
    </location>
</feature>
<dbReference type="Pfam" id="PF00430">
    <property type="entry name" value="ATP-synt_B"/>
    <property type="match status" value="1"/>
</dbReference>
<dbReference type="Proteomes" id="UP000229401">
    <property type="component" value="Unassembled WGS sequence"/>
</dbReference>
<keyword evidence="8 12" id="KW-0472">Membrane</keyword>
<evidence type="ECO:0000313" key="16">
    <source>
        <dbReference type="Proteomes" id="UP000229401"/>
    </source>
</evidence>
<dbReference type="AlphaFoldDB" id="A0A2M7QIY1"/>
<evidence type="ECO:0000256" key="1">
    <source>
        <dbReference type="ARBA" id="ARBA00005513"/>
    </source>
</evidence>
<reference evidence="16" key="1">
    <citation type="submission" date="2017-09" db="EMBL/GenBank/DDBJ databases">
        <title>Depth-based differentiation of microbial function through sediment-hosted aquifers and enrichment of novel symbionts in the deep terrestrial subsurface.</title>
        <authorList>
            <person name="Probst A.J."/>
            <person name="Ladd B."/>
            <person name="Jarett J.K."/>
            <person name="Geller-Mcgrath D.E."/>
            <person name="Sieber C.M.K."/>
            <person name="Emerson J.B."/>
            <person name="Anantharaman K."/>
            <person name="Thomas B.C."/>
            <person name="Malmstrom R."/>
            <person name="Stieglmeier M."/>
            <person name="Klingl A."/>
            <person name="Woyke T."/>
            <person name="Ryan C.M."/>
            <person name="Banfield J.F."/>
        </authorList>
    </citation>
    <scope>NUCLEOTIDE SEQUENCE [LARGE SCALE GENOMIC DNA]</scope>
</reference>
<dbReference type="GO" id="GO:0005886">
    <property type="term" value="C:plasma membrane"/>
    <property type="evidence" value="ECO:0007669"/>
    <property type="project" value="UniProtKB-SubCell"/>
</dbReference>
<dbReference type="GO" id="GO:0012505">
    <property type="term" value="C:endomembrane system"/>
    <property type="evidence" value="ECO:0007669"/>
    <property type="project" value="UniProtKB-SubCell"/>
</dbReference>
<dbReference type="GO" id="GO:0045259">
    <property type="term" value="C:proton-transporting ATP synthase complex"/>
    <property type="evidence" value="ECO:0007669"/>
    <property type="project" value="UniProtKB-KW"/>
</dbReference>
<dbReference type="InterPro" id="IPR050059">
    <property type="entry name" value="ATP_synthase_B_chain"/>
</dbReference>
<evidence type="ECO:0000256" key="12">
    <source>
        <dbReference type="HAMAP-Rule" id="MF_01398"/>
    </source>
</evidence>
<evidence type="ECO:0000256" key="2">
    <source>
        <dbReference type="ARBA" id="ARBA00022448"/>
    </source>
</evidence>
<dbReference type="EMBL" id="PFLI01000064">
    <property type="protein sequence ID" value="PIY72273.1"/>
    <property type="molecule type" value="Genomic_DNA"/>
</dbReference>
<keyword evidence="14" id="KW-0175">Coiled coil</keyword>
<evidence type="ECO:0000256" key="9">
    <source>
        <dbReference type="ARBA" id="ARBA00023310"/>
    </source>
</evidence>
<evidence type="ECO:0000256" key="8">
    <source>
        <dbReference type="ARBA" id="ARBA00023136"/>
    </source>
</evidence>
<keyword evidence="3 12" id="KW-0138">CF(0)</keyword>
<dbReference type="GO" id="GO:0046933">
    <property type="term" value="F:proton-transporting ATP synthase activity, rotational mechanism"/>
    <property type="evidence" value="ECO:0007669"/>
    <property type="project" value="UniProtKB-UniRule"/>
</dbReference>
<comment type="function">
    <text evidence="10 12">F(1)F(0) ATP synthase produces ATP from ADP in the presence of a proton or sodium gradient. F-type ATPases consist of two structural domains, F(1) containing the extramembraneous catalytic core and F(0) containing the membrane proton channel, linked together by a central stalk and a peripheral stalk. During catalysis, ATP synthesis in the catalytic domain of F(1) is coupled via a rotary mechanism of the central stalk subunits to proton translocation.</text>
</comment>
<keyword evidence="2 12" id="KW-0813">Transport</keyword>
<keyword evidence="7 12" id="KW-0406">Ion transport</keyword>
<organism evidence="15 16">
    <name type="scientific">Candidatus Roizmanbacteria bacterium CG_4_10_14_0_8_um_filter_33_9</name>
    <dbReference type="NCBI Taxonomy" id="1974826"/>
    <lineage>
        <taxon>Bacteria</taxon>
        <taxon>Candidatus Roizmaniibacteriota</taxon>
    </lineage>
</organism>
<keyword evidence="6 12" id="KW-1133">Transmembrane helix</keyword>
<keyword evidence="9 12" id="KW-0066">ATP synthesis</keyword>
<evidence type="ECO:0000256" key="11">
    <source>
        <dbReference type="ARBA" id="ARBA00037847"/>
    </source>
</evidence>
<evidence type="ECO:0000256" key="7">
    <source>
        <dbReference type="ARBA" id="ARBA00023065"/>
    </source>
</evidence>
<evidence type="ECO:0000313" key="15">
    <source>
        <dbReference type="EMBL" id="PIY72273.1"/>
    </source>
</evidence>
<evidence type="ECO:0000256" key="4">
    <source>
        <dbReference type="ARBA" id="ARBA00022692"/>
    </source>
</evidence>
<comment type="similarity">
    <text evidence="1 12 13">Belongs to the ATPase B chain family.</text>
</comment>
<sequence length="166" mass="19178">MENLGVDPKLLLAQLINFGLFFFLFSKFIAKPFMQYIENEKKKDLERQRVSELALKQEEELEVHKKKISDKMNKEFNVAIEEARKDALELKKQLIAEAKKDAEEIVLKAEKEITTSQSLMEKEMKDKVSSLSIILVSKVLKDYLSEDIQKAVTARVISNLSQSKQN</sequence>
<comment type="subcellular location">
    <subcellularLocation>
        <location evidence="12">Cell membrane</location>
        <topology evidence="12">Single-pass membrane protein</topology>
    </subcellularLocation>
    <subcellularLocation>
        <location evidence="11">Endomembrane system</location>
        <topology evidence="11">Single-pass membrane protein</topology>
    </subcellularLocation>
</comment>
<dbReference type="HAMAP" id="MF_01398">
    <property type="entry name" value="ATP_synth_b_bprime"/>
    <property type="match status" value="1"/>
</dbReference>
<evidence type="ECO:0000256" key="6">
    <source>
        <dbReference type="ARBA" id="ARBA00022989"/>
    </source>
</evidence>
<dbReference type="PANTHER" id="PTHR33445:SF2">
    <property type="entry name" value="ATP SYNTHASE SUBUNIT B', CHLOROPLASTIC"/>
    <property type="match status" value="1"/>
</dbReference>
<evidence type="ECO:0000256" key="13">
    <source>
        <dbReference type="RuleBase" id="RU003848"/>
    </source>
</evidence>
<keyword evidence="12" id="KW-1003">Cell membrane</keyword>
<name>A0A2M7QIY1_9BACT</name>
<evidence type="ECO:0000256" key="5">
    <source>
        <dbReference type="ARBA" id="ARBA00022781"/>
    </source>
</evidence>
<dbReference type="CDD" id="cd06503">
    <property type="entry name" value="ATP-synt_Fo_b"/>
    <property type="match status" value="1"/>
</dbReference>
<evidence type="ECO:0000256" key="3">
    <source>
        <dbReference type="ARBA" id="ARBA00022547"/>
    </source>
</evidence>
<keyword evidence="5 12" id="KW-0375">Hydrogen ion transport</keyword>
<accession>A0A2M7QIY1</accession>
<proteinExistence type="inferred from homology"/>
<dbReference type="PANTHER" id="PTHR33445">
    <property type="entry name" value="ATP SYNTHASE SUBUNIT B', CHLOROPLASTIC"/>
    <property type="match status" value="1"/>
</dbReference>
<evidence type="ECO:0000256" key="10">
    <source>
        <dbReference type="ARBA" id="ARBA00025198"/>
    </source>
</evidence>
<keyword evidence="4 12" id="KW-0812">Transmembrane</keyword>